<evidence type="ECO:0000313" key="1">
    <source>
        <dbReference type="EMBL" id="AXB45157.1"/>
    </source>
</evidence>
<dbReference type="KEGG" id="aab:A4R43_23830"/>
<proteinExistence type="predicted"/>
<accession>A0A344LAT3</accession>
<reference evidence="1 2" key="1">
    <citation type="submission" date="2016-04" db="EMBL/GenBank/DDBJ databases">
        <title>Complete genome sequence and analysis of deep-sea sediment isolate, Amycolatopsis sp. WP1.</title>
        <authorList>
            <person name="Wang H."/>
            <person name="Chen S."/>
            <person name="Wu Q."/>
        </authorList>
    </citation>
    <scope>NUCLEOTIDE SEQUENCE [LARGE SCALE GENOMIC DNA]</scope>
    <source>
        <strain evidence="1 2">WP1</strain>
    </source>
</reference>
<organism evidence="1 2">
    <name type="scientific">Amycolatopsis albispora</name>
    <dbReference type="NCBI Taxonomy" id="1804986"/>
    <lineage>
        <taxon>Bacteria</taxon>
        <taxon>Bacillati</taxon>
        <taxon>Actinomycetota</taxon>
        <taxon>Actinomycetes</taxon>
        <taxon>Pseudonocardiales</taxon>
        <taxon>Pseudonocardiaceae</taxon>
        <taxon>Amycolatopsis</taxon>
    </lineage>
</organism>
<name>A0A344LAT3_9PSEU</name>
<gene>
    <name evidence="1" type="ORF">A4R43_23830</name>
</gene>
<dbReference type="AlphaFoldDB" id="A0A344LAT3"/>
<evidence type="ECO:0000313" key="2">
    <source>
        <dbReference type="Proteomes" id="UP000250434"/>
    </source>
</evidence>
<keyword evidence="2" id="KW-1185">Reference proteome</keyword>
<sequence>MLGLGFLGAGVLLVTQGASGSYRWGGEAAISAGVACLAVMVIGLQDRAVPAPRVPAQRTKDPD</sequence>
<dbReference type="Proteomes" id="UP000250434">
    <property type="component" value="Chromosome"/>
</dbReference>
<protein>
    <submittedName>
        <fullName evidence="1">Uncharacterized protein</fullName>
    </submittedName>
</protein>
<dbReference type="EMBL" id="CP015163">
    <property type="protein sequence ID" value="AXB45157.1"/>
    <property type="molecule type" value="Genomic_DNA"/>
</dbReference>